<evidence type="ECO:0000313" key="1">
    <source>
        <dbReference type="EMBL" id="HJB74656.1"/>
    </source>
</evidence>
<organism evidence="1 2">
    <name type="scientific">Candidatus Eubacterium faecale</name>
    <dbReference type="NCBI Taxonomy" id="2838568"/>
    <lineage>
        <taxon>Bacteria</taxon>
        <taxon>Bacillati</taxon>
        <taxon>Bacillota</taxon>
        <taxon>Clostridia</taxon>
        <taxon>Eubacteriales</taxon>
        <taxon>Eubacteriaceae</taxon>
        <taxon>Eubacterium</taxon>
    </lineage>
</organism>
<reference evidence="1" key="1">
    <citation type="journal article" date="2021" name="PeerJ">
        <title>Extensive microbial diversity within the chicken gut microbiome revealed by metagenomics and culture.</title>
        <authorList>
            <person name="Gilroy R."/>
            <person name="Ravi A."/>
            <person name="Getino M."/>
            <person name="Pursley I."/>
            <person name="Horton D.L."/>
            <person name="Alikhan N.F."/>
            <person name="Baker D."/>
            <person name="Gharbi K."/>
            <person name="Hall N."/>
            <person name="Watson M."/>
            <person name="Adriaenssens E.M."/>
            <person name="Foster-Nyarko E."/>
            <person name="Jarju S."/>
            <person name="Secka A."/>
            <person name="Antonio M."/>
            <person name="Oren A."/>
            <person name="Chaudhuri R.R."/>
            <person name="La Ragione R."/>
            <person name="Hildebrand F."/>
            <person name="Pallen M.J."/>
        </authorList>
    </citation>
    <scope>NUCLEOTIDE SEQUENCE</scope>
    <source>
        <strain evidence="1">CHK188-16595</strain>
    </source>
</reference>
<name>A0A9D2S993_9FIRM</name>
<dbReference type="EMBL" id="DWXN01000006">
    <property type="protein sequence ID" value="HJB74656.1"/>
    <property type="molecule type" value="Genomic_DNA"/>
</dbReference>
<proteinExistence type="predicted"/>
<comment type="caution">
    <text evidence="1">The sequence shown here is derived from an EMBL/GenBank/DDBJ whole genome shotgun (WGS) entry which is preliminary data.</text>
</comment>
<evidence type="ECO:0000313" key="2">
    <source>
        <dbReference type="Proteomes" id="UP000823877"/>
    </source>
</evidence>
<dbReference type="AlphaFoldDB" id="A0A9D2S993"/>
<dbReference type="Proteomes" id="UP000823877">
    <property type="component" value="Unassembled WGS sequence"/>
</dbReference>
<gene>
    <name evidence="1" type="ORF">IAA37_03160</name>
</gene>
<sequence length="87" mass="10172">MYVTWKCTDKTDYVWGHYFDDQLSALRDLCQRSLDEIEVVCAQQISSQQATQNAADPALIELQKLLDDHTDKSEKEHTQSYKNSIYR</sequence>
<protein>
    <submittedName>
        <fullName evidence="1">Uncharacterized protein</fullName>
    </submittedName>
</protein>
<accession>A0A9D2S993</accession>
<reference evidence="1" key="2">
    <citation type="submission" date="2021-04" db="EMBL/GenBank/DDBJ databases">
        <authorList>
            <person name="Gilroy R."/>
        </authorList>
    </citation>
    <scope>NUCLEOTIDE SEQUENCE</scope>
    <source>
        <strain evidence="1">CHK188-16595</strain>
    </source>
</reference>